<dbReference type="InterPro" id="IPR038765">
    <property type="entry name" value="Papain-like_cys_pep_sf"/>
</dbReference>
<dbReference type="Gene3D" id="3.90.1720.10">
    <property type="entry name" value="endopeptidase domain like (from Nostoc punctiforme)"/>
    <property type="match status" value="1"/>
</dbReference>
<evidence type="ECO:0000256" key="5">
    <source>
        <dbReference type="ARBA" id="ARBA00022840"/>
    </source>
</evidence>
<evidence type="ECO:0000256" key="3">
    <source>
        <dbReference type="ARBA" id="ARBA00022723"/>
    </source>
</evidence>
<dbReference type="InterPro" id="IPR016185">
    <property type="entry name" value="PreATP-grasp_dom_sf"/>
</dbReference>
<keyword evidence="2" id="KW-0436">Ligase</keyword>
<comment type="similarity">
    <text evidence="1">In the C-terminal section; belongs to the glutathionylspermidine synthase preATP-grasp family.</text>
</comment>
<dbReference type="InterPro" id="IPR005494">
    <property type="entry name" value="GSPS_pre-ATP-grasp-like_dom"/>
</dbReference>
<dbReference type="SUPFAM" id="SSF52440">
    <property type="entry name" value="PreATP-grasp domain"/>
    <property type="match status" value="1"/>
</dbReference>
<gene>
    <name evidence="8" type="primary">gss</name>
    <name evidence="8" type="ORF">G3580_01035</name>
</gene>
<dbReference type="GO" id="GO:0005524">
    <property type="term" value="F:ATP binding"/>
    <property type="evidence" value="ECO:0007669"/>
    <property type="project" value="UniProtKB-KW"/>
</dbReference>
<dbReference type="SUPFAM" id="SSF56059">
    <property type="entry name" value="Glutathione synthetase ATP-binding domain-like"/>
    <property type="match status" value="1"/>
</dbReference>
<evidence type="ECO:0000313" key="8">
    <source>
        <dbReference type="EMBL" id="QID16332.1"/>
    </source>
</evidence>
<dbReference type="Pfam" id="PF05257">
    <property type="entry name" value="CHAP"/>
    <property type="match status" value="1"/>
</dbReference>
<dbReference type="Proteomes" id="UP000501991">
    <property type="component" value="Chromosome"/>
</dbReference>
<keyword evidence="3" id="KW-0479">Metal-binding</keyword>
<organism evidence="8 9">
    <name type="scientific">Nitrogeniibacter mangrovi</name>
    <dbReference type="NCBI Taxonomy" id="2016596"/>
    <lineage>
        <taxon>Bacteria</taxon>
        <taxon>Pseudomonadati</taxon>
        <taxon>Pseudomonadota</taxon>
        <taxon>Betaproteobacteria</taxon>
        <taxon>Rhodocyclales</taxon>
        <taxon>Zoogloeaceae</taxon>
        <taxon>Nitrogeniibacter</taxon>
    </lineage>
</organism>
<dbReference type="Gene3D" id="3.30.1490.330">
    <property type="match status" value="1"/>
</dbReference>
<dbReference type="SUPFAM" id="SSF54001">
    <property type="entry name" value="Cysteine proteinases"/>
    <property type="match status" value="1"/>
</dbReference>
<proteinExistence type="inferred from homology"/>
<evidence type="ECO:0000256" key="6">
    <source>
        <dbReference type="ARBA" id="ARBA00022842"/>
    </source>
</evidence>
<accession>A0A6C1AY96</accession>
<dbReference type="InterPro" id="IPR007921">
    <property type="entry name" value="CHAP_dom"/>
</dbReference>
<keyword evidence="6" id="KW-0460">Magnesium</keyword>
<dbReference type="InterPro" id="IPR051705">
    <property type="entry name" value="Gsp_Synthetase/Amidase"/>
</dbReference>
<dbReference type="PANTHER" id="PTHR30094">
    <property type="entry name" value="BIFUNCTIONAL GLUTATHIONYLSPERMIDINE SYNTHETASE/AMIDASE-RELATED"/>
    <property type="match status" value="1"/>
</dbReference>
<dbReference type="PROSITE" id="PS50911">
    <property type="entry name" value="CHAP"/>
    <property type="match status" value="1"/>
</dbReference>
<keyword evidence="9" id="KW-1185">Reference proteome</keyword>
<sequence length="631" mass="70606">MTEPTPPSARPFGAVLGLAPGDVTVHSSDYDSADPAQHPDHDSYRHFIDGEYMGYKWQCVEFARRWLYLNAGVVFDDVPMAYDIFRLRTLRRVADDARLPLQAFHNGAPRHPEPGCLLIWNEGGEFHVTGHVAIVVEVLPDRVRIAEQNVDHRSWPAGRAWARELPARIDSAGGYWIQATLPGASILGWMLQTDDATHAVALEAVDRRLFDLQAAQLPRHDQHTRPWLDTTREDEAAFAAAMGGHRLTTTNDPYRYFRLSETALDALRRATNELHAMFMHATQVVLGDDTLLARFNIPEVLWPRLRVSWERRRAQMITGRFDFSVSARGVKAYEYNADSASCHMETGRVQGKWAAHFGCTDGRDPGDELFAMLVRAWRDAGVDGVLHIMYDRDAEEAYHARFMKSAAEAAGLRCRMIRGVEGLGWNGSGEVVDPDGHPIRWVWKTWAWETALDELRDQCLEDDRVPIALGPDGGRRAPRLADVLLRRDVTVFEPLWTLIPSNKAILPVLWSIFPNHPYLLDTRFAPGEDFGADGYVVKPIVGRCGANISIYAADDTLVTETDGRFDDRAQIYQAFFELPRLDGLNVQVCTFSVDGVYGGACVRVDPSLVITTDSDLLPLRVVPDAALLAGS</sequence>
<evidence type="ECO:0000256" key="2">
    <source>
        <dbReference type="ARBA" id="ARBA00022598"/>
    </source>
</evidence>
<protein>
    <submittedName>
        <fullName evidence="8">Bifunctional glutathionylspermidine amidase/synthase</fullName>
    </submittedName>
</protein>
<feature type="domain" description="Peptidase C51" evidence="7">
    <location>
        <begin position="34"/>
        <end position="178"/>
    </location>
</feature>
<evidence type="ECO:0000313" key="9">
    <source>
        <dbReference type="Proteomes" id="UP000501991"/>
    </source>
</evidence>
<dbReference type="GO" id="GO:0008884">
    <property type="term" value="F:glutathionylspermidine amidase activity"/>
    <property type="evidence" value="ECO:0007669"/>
    <property type="project" value="TreeGrafter"/>
</dbReference>
<evidence type="ECO:0000256" key="4">
    <source>
        <dbReference type="ARBA" id="ARBA00022741"/>
    </source>
</evidence>
<keyword evidence="5" id="KW-0067">ATP-binding</keyword>
<dbReference type="GO" id="GO:0046872">
    <property type="term" value="F:metal ion binding"/>
    <property type="evidence" value="ECO:0007669"/>
    <property type="project" value="UniProtKB-KW"/>
</dbReference>
<dbReference type="GO" id="GO:0008885">
    <property type="term" value="F:glutathionylspermidine synthase activity"/>
    <property type="evidence" value="ECO:0007669"/>
    <property type="project" value="TreeGrafter"/>
</dbReference>
<dbReference type="AlphaFoldDB" id="A0A6C1AY96"/>
<evidence type="ECO:0000259" key="7">
    <source>
        <dbReference type="PROSITE" id="PS50911"/>
    </source>
</evidence>
<reference evidence="8 9" key="1">
    <citation type="submission" date="2020-02" db="EMBL/GenBank/DDBJ databases">
        <title>Nitrogenibacter mangrovi gen. nov., sp. nov. isolated from mangrove sediment, a denitrifying betaproteobacterium.</title>
        <authorList>
            <person name="Liao H."/>
            <person name="Tian Y."/>
        </authorList>
    </citation>
    <scope>NUCLEOTIDE SEQUENCE [LARGE SCALE GENOMIC DNA]</scope>
    <source>
        <strain evidence="8 9">M9-3-2</strain>
    </source>
</reference>
<dbReference type="PANTHER" id="PTHR30094:SF0">
    <property type="entry name" value="BIFUNCTIONAL GLUTATHIONYLSPERMIDINE SYNTHETASE_AMIDASE-RELATED"/>
    <property type="match status" value="1"/>
</dbReference>
<keyword evidence="4" id="KW-0547">Nucleotide-binding</keyword>
<dbReference type="KEGG" id="azq:G3580_01035"/>
<dbReference type="NCBIfam" id="NF007801">
    <property type="entry name" value="PRK10507.1"/>
    <property type="match status" value="1"/>
</dbReference>
<name>A0A6C1AY96_9RHOO</name>
<dbReference type="Pfam" id="PF03738">
    <property type="entry name" value="GSP_synth"/>
    <property type="match status" value="1"/>
</dbReference>
<dbReference type="EMBL" id="CP048836">
    <property type="protein sequence ID" value="QID16332.1"/>
    <property type="molecule type" value="Genomic_DNA"/>
</dbReference>
<dbReference type="RefSeq" id="WP_173763501.1">
    <property type="nucleotide sequence ID" value="NZ_CP048836.1"/>
</dbReference>
<evidence type="ECO:0000256" key="1">
    <source>
        <dbReference type="ARBA" id="ARBA00008227"/>
    </source>
</evidence>